<gene>
    <name evidence="2" type="ORF">AVDCRST_MAG77-4106</name>
</gene>
<dbReference type="EMBL" id="CADCTC010000220">
    <property type="protein sequence ID" value="CAA9284585.1"/>
    <property type="molecule type" value="Genomic_DNA"/>
</dbReference>
<proteinExistence type="predicted"/>
<evidence type="ECO:0000256" key="1">
    <source>
        <dbReference type="SAM" id="MobiDB-lite"/>
    </source>
</evidence>
<protein>
    <submittedName>
        <fullName evidence="2">Uncharacterized protein</fullName>
    </submittedName>
</protein>
<sequence>AGPERVGVACPARGGRAVRRRGGAGRCAGLGGLPSGRRRARADAPVRSL</sequence>
<dbReference type="AlphaFoldDB" id="A0A6J4JQA5"/>
<feature type="region of interest" description="Disordered" evidence="1">
    <location>
        <begin position="29"/>
        <end position="49"/>
    </location>
</feature>
<feature type="non-terminal residue" evidence="2">
    <location>
        <position position="49"/>
    </location>
</feature>
<evidence type="ECO:0000313" key="2">
    <source>
        <dbReference type="EMBL" id="CAA9284585.1"/>
    </source>
</evidence>
<accession>A0A6J4JQA5</accession>
<organism evidence="2">
    <name type="scientific">uncultured Chloroflexota bacterium</name>
    <dbReference type="NCBI Taxonomy" id="166587"/>
    <lineage>
        <taxon>Bacteria</taxon>
        <taxon>Bacillati</taxon>
        <taxon>Chloroflexota</taxon>
        <taxon>environmental samples</taxon>
    </lineage>
</organism>
<feature type="non-terminal residue" evidence="2">
    <location>
        <position position="1"/>
    </location>
</feature>
<reference evidence="2" key="1">
    <citation type="submission" date="2020-02" db="EMBL/GenBank/DDBJ databases">
        <authorList>
            <person name="Meier V. D."/>
        </authorList>
    </citation>
    <scope>NUCLEOTIDE SEQUENCE</scope>
    <source>
        <strain evidence="2">AVDCRST_MAG77</strain>
    </source>
</reference>
<name>A0A6J4JQA5_9CHLR</name>